<dbReference type="Pfam" id="PF00147">
    <property type="entry name" value="Fibrinogen_C"/>
    <property type="match status" value="2"/>
</dbReference>
<dbReference type="InterPro" id="IPR002181">
    <property type="entry name" value="Fibrinogen_a/b/g_C_dom"/>
</dbReference>
<dbReference type="SMART" id="SM00186">
    <property type="entry name" value="FBG"/>
    <property type="match status" value="1"/>
</dbReference>
<feature type="domain" description="Fibrinogen C-terminal" evidence="1">
    <location>
        <begin position="1"/>
        <end position="149"/>
    </location>
</feature>
<proteinExistence type="predicted"/>
<dbReference type="PANTHER" id="PTHR19143">
    <property type="entry name" value="FIBRINOGEN/TENASCIN/ANGIOPOEITIN"/>
    <property type="match status" value="1"/>
</dbReference>
<dbReference type="Gene3D" id="4.10.530.10">
    <property type="entry name" value="Gamma-fibrinogen Carboxyl Terminal Fragment, domain 2"/>
    <property type="match status" value="1"/>
</dbReference>
<gene>
    <name evidence="2" type="ORF">KUTeg_014513</name>
</gene>
<dbReference type="Gene3D" id="3.90.215.10">
    <property type="entry name" value="Gamma Fibrinogen, chain A, domain 1"/>
    <property type="match status" value="2"/>
</dbReference>
<organism evidence="2 3">
    <name type="scientific">Tegillarca granosa</name>
    <name type="common">Malaysian cockle</name>
    <name type="synonym">Anadara granosa</name>
    <dbReference type="NCBI Taxonomy" id="220873"/>
    <lineage>
        <taxon>Eukaryota</taxon>
        <taxon>Metazoa</taxon>
        <taxon>Spiralia</taxon>
        <taxon>Lophotrochozoa</taxon>
        <taxon>Mollusca</taxon>
        <taxon>Bivalvia</taxon>
        <taxon>Autobranchia</taxon>
        <taxon>Pteriomorphia</taxon>
        <taxon>Arcoida</taxon>
        <taxon>Arcoidea</taxon>
        <taxon>Arcidae</taxon>
        <taxon>Tegillarca</taxon>
    </lineage>
</organism>
<dbReference type="InterPro" id="IPR050373">
    <property type="entry name" value="Fibrinogen_C-term_domain"/>
</dbReference>
<evidence type="ECO:0000259" key="1">
    <source>
        <dbReference type="PROSITE" id="PS51406"/>
    </source>
</evidence>
<evidence type="ECO:0000313" key="2">
    <source>
        <dbReference type="EMBL" id="KAJ8307936.1"/>
    </source>
</evidence>
<dbReference type="Proteomes" id="UP001217089">
    <property type="component" value="Unassembled WGS sequence"/>
</dbReference>
<sequence length="235" mass="27023">MKTDGGGWTVRNHRIHLLTKLNSYKLRFDMEDFKGVHKYVSYSAFSVGSENSGYVLNVEGYKGTAGDSLKYHNGRKFTTKDKDNDSRKSGNCAVIMKGACWHGSCYHSNLNGIYMKNVNNDKSMNWYHFNNNYMSLKIRGSCNVIKPSDCEDWYNEGYRRNRVYKIYPDGKTGFDVYCDMKTDGGGLTVSRCSVRLIKEKGLTEKRISIEHGRNTNMDLVKDQKNIGWEMIESIF</sequence>
<reference evidence="2 3" key="1">
    <citation type="submission" date="2022-12" db="EMBL/GenBank/DDBJ databases">
        <title>Chromosome-level genome of Tegillarca granosa.</title>
        <authorList>
            <person name="Kim J."/>
        </authorList>
    </citation>
    <scope>NUCLEOTIDE SEQUENCE [LARGE SCALE GENOMIC DNA]</scope>
    <source>
        <strain evidence="2">Teg-2019</strain>
        <tissue evidence="2">Adductor muscle</tissue>
    </source>
</reference>
<name>A0ABQ9EUB2_TEGGR</name>
<dbReference type="InterPro" id="IPR036056">
    <property type="entry name" value="Fibrinogen-like_C"/>
</dbReference>
<keyword evidence="3" id="KW-1185">Reference proteome</keyword>
<dbReference type="EMBL" id="JARBDR010000675">
    <property type="protein sequence ID" value="KAJ8307936.1"/>
    <property type="molecule type" value="Genomic_DNA"/>
</dbReference>
<dbReference type="InterPro" id="IPR014716">
    <property type="entry name" value="Fibrinogen_a/b/g_C_1"/>
</dbReference>
<dbReference type="SUPFAM" id="SSF56496">
    <property type="entry name" value="Fibrinogen C-terminal domain-like"/>
    <property type="match status" value="2"/>
</dbReference>
<dbReference type="NCBIfam" id="NF040941">
    <property type="entry name" value="GGGWT_bact"/>
    <property type="match status" value="1"/>
</dbReference>
<comment type="caution">
    <text evidence="2">The sequence shown here is derived from an EMBL/GenBank/DDBJ whole genome shotgun (WGS) entry which is preliminary data.</text>
</comment>
<evidence type="ECO:0000313" key="3">
    <source>
        <dbReference type="Proteomes" id="UP001217089"/>
    </source>
</evidence>
<protein>
    <recommendedName>
        <fullName evidence="1">Fibrinogen C-terminal domain-containing protein</fullName>
    </recommendedName>
</protein>
<dbReference type="PROSITE" id="PS51406">
    <property type="entry name" value="FIBRINOGEN_C_2"/>
    <property type="match status" value="1"/>
</dbReference>
<accession>A0ABQ9EUB2</accession>